<proteinExistence type="predicted"/>
<dbReference type="Proteomes" id="UP000182829">
    <property type="component" value="Unassembled WGS sequence"/>
</dbReference>
<evidence type="ECO:0000313" key="1">
    <source>
        <dbReference type="EMBL" id="SFI71691.1"/>
    </source>
</evidence>
<sequence>MRPRLADWMTPVDRDILELLYNKGGAHELVLSPRIIAENTDWSRQTVREHLMSLRTHDLVEYYDETGGIYRLSDRGRAYLEGELDATELEDDD</sequence>
<dbReference type="InterPro" id="IPR036390">
    <property type="entry name" value="WH_DNA-bd_sf"/>
</dbReference>
<dbReference type="RefSeq" id="WP_015233592.1">
    <property type="nucleotide sequence ID" value="NZ_FORO01000004.1"/>
</dbReference>
<dbReference type="GeneID" id="14208139"/>
<name>A0A1I3KGP2_9EURY</name>
<dbReference type="InterPro" id="IPR036388">
    <property type="entry name" value="WH-like_DNA-bd_sf"/>
</dbReference>
<protein>
    <recommendedName>
        <fullName evidence="3">Phage PhiH1 repressor protein</fullName>
    </recommendedName>
</protein>
<dbReference type="AlphaFoldDB" id="A0A1I3KGP2"/>
<gene>
    <name evidence="1" type="ORF">SAMN05443661_10454</name>
</gene>
<reference evidence="1 2" key="1">
    <citation type="submission" date="2016-10" db="EMBL/GenBank/DDBJ databases">
        <authorList>
            <person name="de Groot N.N."/>
        </authorList>
    </citation>
    <scope>NUCLEOTIDE SEQUENCE [LARGE SCALE GENOMIC DNA]</scope>
    <source>
        <strain evidence="1 2">SP2</strain>
    </source>
</reference>
<dbReference type="InterPro" id="IPR011991">
    <property type="entry name" value="ArsR-like_HTH"/>
</dbReference>
<dbReference type="SUPFAM" id="SSF46785">
    <property type="entry name" value="Winged helix' DNA-binding domain"/>
    <property type="match status" value="1"/>
</dbReference>
<dbReference type="CDD" id="cd00090">
    <property type="entry name" value="HTH_ARSR"/>
    <property type="match status" value="1"/>
</dbReference>
<dbReference type="Gene3D" id="1.10.10.10">
    <property type="entry name" value="Winged helix-like DNA-binding domain superfamily/Winged helix DNA-binding domain"/>
    <property type="match status" value="1"/>
</dbReference>
<dbReference type="OMA" id="NTDYSRH"/>
<accession>A0A1I3KGP2</accession>
<evidence type="ECO:0008006" key="3">
    <source>
        <dbReference type="Google" id="ProtNLM"/>
    </source>
</evidence>
<organism evidence="1 2">
    <name type="scientific">Natronobacterium gregoryi</name>
    <dbReference type="NCBI Taxonomy" id="44930"/>
    <lineage>
        <taxon>Archaea</taxon>
        <taxon>Methanobacteriati</taxon>
        <taxon>Methanobacteriota</taxon>
        <taxon>Stenosarchaea group</taxon>
        <taxon>Halobacteria</taxon>
        <taxon>Halobacteriales</taxon>
        <taxon>Natrialbaceae</taxon>
        <taxon>Natronobacterium</taxon>
    </lineage>
</organism>
<dbReference type="EMBL" id="FORO01000004">
    <property type="protein sequence ID" value="SFI71691.1"/>
    <property type="molecule type" value="Genomic_DNA"/>
</dbReference>
<evidence type="ECO:0000313" key="2">
    <source>
        <dbReference type="Proteomes" id="UP000182829"/>
    </source>
</evidence>